<dbReference type="AlphaFoldDB" id="A0A5Q6PJD0"/>
<evidence type="ECO:0000256" key="1">
    <source>
        <dbReference type="SAM" id="Phobius"/>
    </source>
</evidence>
<keyword evidence="1" id="KW-1133">Transmembrane helix</keyword>
<gene>
    <name evidence="2" type="ORF">F0M16_10860</name>
</gene>
<keyword evidence="1" id="KW-0472">Membrane</keyword>
<feature type="transmembrane region" description="Helical" evidence="1">
    <location>
        <begin position="31"/>
        <end position="49"/>
    </location>
</feature>
<evidence type="ECO:0000313" key="2">
    <source>
        <dbReference type="EMBL" id="KAA1254759.1"/>
    </source>
</evidence>
<comment type="caution">
    <text evidence="2">The sequence shown here is derived from an EMBL/GenBank/DDBJ whole genome shotgun (WGS) entry which is preliminary data.</text>
</comment>
<reference evidence="2 3" key="1">
    <citation type="submission" date="2019-09" db="EMBL/GenBank/DDBJ databases">
        <authorList>
            <person name="Kritzky A."/>
            <person name="Schelkanova E.Y."/>
            <person name="Alkhova Z.V."/>
            <person name="Smirnova N.I."/>
        </authorList>
    </citation>
    <scope>NUCLEOTIDE SEQUENCE [LARGE SCALE GENOMIC DNA]</scope>
    <source>
        <strain evidence="2 3">M1526</strain>
    </source>
</reference>
<accession>A0A5Q6PJD0</accession>
<name>A0A5Q6PJD0_VIBCL</name>
<dbReference type="Proteomes" id="UP000323225">
    <property type="component" value="Unassembled WGS sequence"/>
</dbReference>
<proteinExistence type="predicted"/>
<evidence type="ECO:0000313" key="3">
    <source>
        <dbReference type="Proteomes" id="UP000323225"/>
    </source>
</evidence>
<protein>
    <submittedName>
        <fullName evidence="2">Uncharacterized protein</fullName>
    </submittedName>
</protein>
<keyword evidence="1" id="KW-0812">Transmembrane</keyword>
<sequence length="100" mass="11577">MRVVKTPIHEQVKAKREDKSVNDMLGGVRRLIFIMIPLMIGATIFEHYIRDSMSVTEYISRLISIYICIGAAINLNDCFRSKPYSPTTVFTWPKRLIKKT</sequence>
<dbReference type="EMBL" id="VUAA01000010">
    <property type="protein sequence ID" value="KAA1254759.1"/>
    <property type="molecule type" value="Genomic_DNA"/>
</dbReference>
<organism evidence="2 3">
    <name type="scientific">Vibrio cholerae</name>
    <dbReference type="NCBI Taxonomy" id="666"/>
    <lineage>
        <taxon>Bacteria</taxon>
        <taxon>Pseudomonadati</taxon>
        <taxon>Pseudomonadota</taxon>
        <taxon>Gammaproteobacteria</taxon>
        <taxon>Vibrionales</taxon>
        <taxon>Vibrionaceae</taxon>
        <taxon>Vibrio</taxon>
    </lineage>
</organism>
<feature type="transmembrane region" description="Helical" evidence="1">
    <location>
        <begin position="55"/>
        <end position="75"/>
    </location>
</feature>